<dbReference type="SMART" id="SM00354">
    <property type="entry name" value="HTH_LACI"/>
    <property type="match status" value="1"/>
</dbReference>
<evidence type="ECO:0000256" key="1">
    <source>
        <dbReference type="ARBA" id="ARBA00022491"/>
    </source>
</evidence>
<dbReference type="InterPro" id="IPR010982">
    <property type="entry name" value="Lambda_DNA-bd_dom_sf"/>
</dbReference>
<dbReference type="PROSITE" id="PS50932">
    <property type="entry name" value="HTH_LACI_2"/>
    <property type="match status" value="1"/>
</dbReference>
<name>A0ABT6HA42_9BACI</name>
<dbReference type="Gene3D" id="1.10.260.40">
    <property type="entry name" value="lambda repressor-like DNA-binding domains"/>
    <property type="match status" value="1"/>
</dbReference>
<keyword evidence="7" id="KW-1185">Reference proteome</keyword>
<keyword evidence="4" id="KW-0804">Transcription</keyword>
<evidence type="ECO:0000256" key="2">
    <source>
        <dbReference type="ARBA" id="ARBA00023015"/>
    </source>
</evidence>
<dbReference type="InterPro" id="IPR028082">
    <property type="entry name" value="Peripla_BP_I"/>
</dbReference>
<dbReference type="CDD" id="cd06267">
    <property type="entry name" value="PBP1_LacI_sugar_binding-like"/>
    <property type="match status" value="1"/>
</dbReference>
<keyword evidence="1" id="KW-0678">Repressor</keyword>
<dbReference type="Pfam" id="PF13377">
    <property type="entry name" value="Peripla_BP_3"/>
    <property type="match status" value="1"/>
</dbReference>
<feature type="domain" description="HTH lacI-type" evidence="5">
    <location>
        <begin position="2"/>
        <end position="56"/>
    </location>
</feature>
<dbReference type="GO" id="GO:0003677">
    <property type="term" value="F:DNA binding"/>
    <property type="evidence" value="ECO:0007669"/>
    <property type="project" value="UniProtKB-KW"/>
</dbReference>
<dbReference type="Proteomes" id="UP001218246">
    <property type="component" value="Unassembled WGS sequence"/>
</dbReference>
<evidence type="ECO:0000259" key="5">
    <source>
        <dbReference type="PROSITE" id="PS50932"/>
    </source>
</evidence>
<dbReference type="Pfam" id="PF00356">
    <property type="entry name" value="LacI"/>
    <property type="match status" value="1"/>
</dbReference>
<protein>
    <submittedName>
        <fullName evidence="6">LacI family DNA-binding transcriptional regulator</fullName>
    </submittedName>
</protein>
<accession>A0ABT6HA42</accession>
<evidence type="ECO:0000256" key="3">
    <source>
        <dbReference type="ARBA" id="ARBA00023125"/>
    </source>
</evidence>
<dbReference type="InterPro" id="IPR000843">
    <property type="entry name" value="HTH_LacI"/>
</dbReference>
<evidence type="ECO:0000256" key="4">
    <source>
        <dbReference type="ARBA" id="ARBA00023163"/>
    </source>
</evidence>
<keyword evidence="2" id="KW-0805">Transcription regulation</keyword>
<dbReference type="PANTHER" id="PTHR30146:SF148">
    <property type="entry name" value="HTH-TYPE TRANSCRIPTIONAL REPRESSOR PURR-RELATED"/>
    <property type="match status" value="1"/>
</dbReference>
<dbReference type="SUPFAM" id="SSF53822">
    <property type="entry name" value="Periplasmic binding protein-like I"/>
    <property type="match status" value="1"/>
</dbReference>
<dbReference type="CDD" id="cd01392">
    <property type="entry name" value="HTH_LacI"/>
    <property type="match status" value="1"/>
</dbReference>
<dbReference type="RefSeq" id="WP_278018614.1">
    <property type="nucleotide sequence ID" value="NZ_JARRRY010000025.1"/>
</dbReference>
<evidence type="ECO:0000313" key="6">
    <source>
        <dbReference type="EMBL" id="MDG5755381.1"/>
    </source>
</evidence>
<gene>
    <name evidence="6" type="ORF">P6P90_15875</name>
</gene>
<dbReference type="EMBL" id="JARULN010000026">
    <property type="protein sequence ID" value="MDG5755381.1"/>
    <property type="molecule type" value="Genomic_DNA"/>
</dbReference>
<sequence length="335" mass="37623">MVTIYDIAKKTGFSVTTVSKALNNYADVSEKTKKLILEAVEEMNYFPNSSARTLTTKKSWTIGVIFIESLGIGIKHPFFNEVIESFKQSVEMYEYDLLIVSRNLYNSKKSYLDHFRYRGVDGVVVVCSNVDDEQVKELMNDPIPSVVIDLSSETSSVVFSDNRLGSKMAVDYLYSLGHTKIAHIAGHEKTFAGQQRLQGYLESMKTLSLDVVEDYVVDGDYFSHEGGYLAMKQLLALESPPTAIYAASDSLAIGAIEAIRDHGFDVPKDFSMIGYDDIALARYMNPKLTTIRQNTHEIGQKAAELLLKQINTKEKLIEQVKIPVELIVRESCRKL</sequence>
<keyword evidence="3 6" id="KW-0238">DNA-binding</keyword>
<reference evidence="6 7" key="1">
    <citation type="submission" date="2023-04" db="EMBL/GenBank/DDBJ databases">
        <title>Ectobacillus antri isolated from activated sludge.</title>
        <authorList>
            <person name="Yan P."/>
            <person name="Liu X."/>
        </authorList>
    </citation>
    <scope>NUCLEOTIDE SEQUENCE [LARGE SCALE GENOMIC DNA]</scope>
    <source>
        <strain evidence="6 7">C18H</strain>
    </source>
</reference>
<comment type="caution">
    <text evidence="6">The sequence shown here is derived from an EMBL/GenBank/DDBJ whole genome shotgun (WGS) entry which is preliminary data.</text>
</comment>
<dbReference type="SUPFAM" id="SSF47413">
    <property type="entry name" value="lambda repressor-like DNA-binding domains"/>
    <property type="match status" value="1"/>
</dbReference>
<proteinExistence type="predicted"/>
<evidence type="ECO:0000313" key="7">
    <source>
        <dbReference type="Proteomes" id="UP001218246"/>
    </source>
</evidence>
<organism evidence="6 7">
    <name type="scientific">Ectobacillus antri</name>
    <dbReference type="NCBI Taxonomy" id="2486280"/>
    <lineage>
        <taxon>Bacteria</taxon>
        <taxon>Bacillati</taxon>
        <taxon>Bacillota</taxon>
        <taxon>Bacilli</taxon>
        <taxon>Bacillales</taxon>
        <taxon>Bacillaceae</taxon>
        <taxon>Ectobacillus</taxon>
    </lineage>
</organism>
<dbReference type="Gene3D" id="3.40.50.2300">
    <property type="match status" value="2"/>
</dbReference>
<dbReference type="InterPro" id="IPR046335">
    <property type="entry name" value="LacI/GalR-like_sensor"/>
</dbReference>
<dbReference type="PANTHER" id="PTHR30146">
    <property type="entry name" value="LACI-RELATED TRANSCRIPTIONAL REPRESSOR"/>
    <property type="match status" value="1"/>
</dbReference>